<comment type="caution">
    <text evidence="2">The sequence shown here is derived from an EMBL/GenBank/DDBJ whole genome shotgun (WGS) entry which is preliminary data.</text>
</comment>
<dbReference type="Proteomes" id="UP001177744">
    <property type="component" value="Unassembled WGS sequence"/>
</dbReference>
<proteinExistence type="predicted"/>
<keyword evidence="1" id="KW-0732">Signal</keyword>
<feature type="chain" id="PRO_5041429876" evidence="1">
    <location>
        <begin position="36"/>
        <end position="103"/>
    </location>
</feature>
<evidence type="ECO:0000313" key="2">
    <source>
        <dbReference type="EMBL" id="KAK1329886.1"/>
    </source>
</evidence>
<organism evidence="2 3">
    <name type="scientific">Cnephaeus nilssonii</name>
    <name type="common">Northern bat</name>
    <name type="synonym">Eptesicus nilssonii</name>
    <dbReference type="NCBI Taxonomy" id="3371016"/>
    <lineage>
        <taxon>Eukaryota</taxon>
        <taxon>Metazoa</taxon>
        <taxon>Chordata</taxon>
        <taxon>Craniata</taxon>
        <taxon>Vertebrata</taxon>
        <taxon>Euteleostomi</taxon>
        <taxon>Mammalia</taxon>
        <taxon>Eutheria</taxon>
        <taxon>Laurasiatheria</taxon>
        <taxon>Chiroptera</taxon>
        <taxon>Yangochiroptera</taxon>
        <taxon>Vespertilionidae</taxon>
        <taxon>Cnephaeus</taxon>
    </lineage>
</organism>
<gene>
    <name evidence="2" type="ORF">QTO34_010069</name>
</gene>
<protein>
    <submittedName>
        <fullName evidence="2">Uncharacterized protein</fullName>
    </submittedName>
</protein>
<dbReference type="AlphaFoldDB" id="A0AA40HFT2"/>
<accession>A0AA40HFT2</accession>
<dbReference type="EMBL" id="JAULJE010000021">
    <property type="protein sequence ID" value="KAK1329886.1"/>
    <property type="molecule type" value="Genomic_DNA"/>
</dbReference>
<name>A0AA40HFT2_CNENI</name>
<evidence type="ECO:0000256" key="1">
    <source>
        <dbReference type="SAM" id="SignalP"/>
    </source>
</evidence>
<reference evidence="2" key="1">
    <citation type="submission" date="2023-06" db="EMBL/GenBank/DDBJ databases">
        <title>Reference genome for the Northern bat (Eptesicus nilssonii), a most northern bat species.</title>
        <authorList>
            <person name="Laine V.N."/>
            <person name="Pulliainen A.T."/>
            <person name="Lilley T.M."/>
        </authorList>
    </citation>
    <scope>NUCLEOTIDE SEQUENCE</scope>
    <source>
        <strain evidence="2">BLF_Eptnil</strain>
        <tissue evidence="2">Kidney</tissue>
    </source>
</reference>
<evidence type="ECO:0000313" key="3">
    <source>
        <dbReference type="Proteomes" id="UP001177744"/>
    </source>
</evidence>
<sequence>MLSLPQASAWDAHRPPPAAVCTWMFLLLLLELCAGEAGGTAPVVSVSLCVRRGGCGDSGGDPSETAGAIQLRNAIPLSVAWVSSVFYNMGMLAWTDTNTEQKP</sequence>
<feature type="signal peptide" evidence="1">
    <location>
        <begin position="1"/>
        <end position="35"/>
    </location>
</feature>
<keyword evidence="3" id="KW-1185">Reference proteome</keyword>